<evidence type="ECO:0000313" key="1">
    <source>
        <dbReference type="EMBL" id="KRX35007.1"/>
    </source>
</evidence>
<dbReference type="Proteomes" id="UP000055048">
    <property type="component" value="Unassembled WGS sequence"/>
</dbReference>
<keyword evidence="2" id="KW-1185">Reference proteome</keyword>
<reference evidence="1 2" key="1">
    <citation type="submission" date="2015-01" db="EMBL/GenBank/DDBJ databases">
        <title>Evolution of Trichinella species and genotypes.</title>
        <authorList>
            <person name="Korhonen P.K."/>
            <person name="Edoardo P."/>
            <person name="Giuseppe L.R."/>
            <person name="Gasser R.B."/>
        </authorList>
    </citation>
    <scope>NUCLEOTIDE SEQUENCE [LARGE SCALE GENOMIC DNA]</scope>
    <source>
        <strain evidence="1">ISS417</strain>
    </source>
</reference>
<dbReference type="AlphaFoldDB" id="A0A0V0T7I6"/>
<accession>A0A0V0T7I6</accession>
<dbReference type="EMBL" id="JYDJ01000488">
    <property type="protein sequence ID" value="KRX35007.1"/>
    <property type="molecule type" value="Genomic_DNA"/>
</dbReference>
<evidence type="ECO:0000313" key="2">
    <source>
        <dbReference type="Proteomes" id="UP000055048"/>
    </source>
</evidence>
<proteinExistence type="predicted"/>
<sequence length="59" mass="6960">MIHAHNLEVMIQFKEIYRLSTFLRITVGNVPNIEAIYSPRSKQFSVKLWTRLDRITVNA</sequence>
<name>A0A0V0T7I6_9BILA</name>
<gene>
    <name evidence="1" type="ORF">T05_3315</name>
</gene>
<protein>
    <submittedName>
        <fullName evidence="1">Uncharacterized protein</fullName>
    </submittedName>
</protein>
<comment type="caution">
    <text evidence="1">The sequence shown here is derived from an EMBL/GenBank/DDBJ whole genome shotgun (WGS) entry which is preliminary data.</text>
</comment>
<organism evidence="1 2">
    <name type="scientific">Trichinella murrelli</name>
    <dbReference type="NCBI Taxonomy" id="144512"/>
    <lineage>
        <taxon>Eukaryota</taxon>
        <taxon>Metazoa</taxon>
        <taxon>Ecdysozoa</taxon>
        <taxon>Nematoda</taxon>
        <taxon>Enoplea</taxon>
        <taxon>Dorylaimia</taxon>
        <taxon>Trichinellida</taxon>
        <taxon>Trichinellidae</taxon>
        <taxon>Trichinella</taxon>
    </lineage>
</organism>